<evidence type="ECO:0000313" key="2">
    <source>
        <dbReference type="Proteomes" id="UP000029867"/>
    </source>
</evidence>
<sequence length="12" mass="1200">GITGIVIANETI</sequence>
<dbReference type="EMBL" id="JQFK01002329">
    <property type="protein sequence ID" value="KGK32385.1"/>
    <property type="molecule type" value="Genomic_DNA"/>
</dbReference>
<comment type="caution">
    <text evidence="1">The sequence shown here is derived from an EMBL/GenBank/DDBJ whole genome shotgun (WGS) entry which is preliminary data.</text>
</comment>
<accession>A0A099NIK4</accession>
<protein>
    <submittedName>
        <fullName evidence="1">Uncharacterized protein</fullName>
    </submittedName>
</protein>
<dbReference type="Proteomes" id="UP000029867">
    <property type="component" value="Unassembled WGS sequence"/>
</dbReference>
<dbReference type="HOGENOM" id="CLU_3437519_0_0_1"/>
<gene>
    <name evidence="1" type="ORF">JL09_g7008</name>
</gene>
<name>A0A099NIK4_PICKU</name>
<evidence type="ECO:0000313" key="1">
    <source>
        <dbReference type="EMBL" id="KGK32385.1"/>
    </source>
</evidence>
<feature type="non-terminal residue" evidence="1">
    <location>
        <position position="1"/>
    </location>
</feature>
<organism evidence="1 2">
    <name type="scientific">Pichia kudriavzevii</name>
    <name type="common">Yeast</name>
    <name type="synonym">Issatchenkia orientalis</name>
    <dbReference type="NCBI Taxonomy" id="4909"/>
    <lineage>
        <taxon>Eukaryota</taxon>
        <taxon>Fungi</taxon>
        <taxon>Dikarya</taxon>
        <taxon>Ascomycota</taxon>
        <taxon>Saccharomycotina</taxon>
        <taxon>Pichiomycetes</taxon>
        <taxon>Pichiales</taxon>
        <taxon>Pichiaceae</taxon>
        <taxon>Pichia</taxon>
    </lineage>
</organism>
<proteinExistence type="predicted"/>
<reference evidence="2" key="1">
    <citation type="journal article" date="2014" name="Microb. Cell Fact.">
        <title>Exploiting Issatchenkia orientalis SD108 for succinic acid production.</title>
        <authorList>
            <person name="Xiao H."/>
            <person name="Shao Z."/>
            <person name="Jiang Y."/>
            <person name="Dole S."/>
            <person name="Zhao H."/>
        </authorList>
    </citation>
    <scope>NUCLEOTIDE SEQUENCE [LARGE SCALE GENOMIC DNA]</scope>
    <source>
        <strain evidence="2">SD108</strain>
    </source>
</reference>